<proteinExistence type="predicted"/>
<dbReference type="PANTHER" id="PTHR46295">
    <property type="entry name" value="ENDOPLASMIC RETICULUM RESIDENT PROTEIN 44"/>
    <property type="match status" value="1"/>
</dbReference>
<evidence type="ECO:0000313" key="1">
    <source>
        <dbReference type="EMBL" id="KAG8225403.1"/>
    </source>
</evidence>
<accession>A0A8K0K3N8</accession>
<dbReference type="AlphaFoldDB" id="A0A8K0K3N8"/>
<reference evidence="1" key="2">
    <citation type="submission" date="2017-10" db="EMBL/GenBank/DDBJ databases">
        <title>Ladona fulva Genome sequencing and assembly.</title>
        <authorList>
            <person name="Murali S."/>
            <person name="Richards S."/>
            <person name="Bandaranaike D."/>
            <person name="Bellair M."/>
            <person name="Blankenburg K."/>
            <person name="Chao H."/>
            <person name="Dinh H."/>
            <person name="Doddapaneni H."/>
            <person name="Dugan-Rocha S."/>
            <person name="Elkadiri S."/>
            <person name="Gnanaolivu R."/>
            <person name="Hernandez B."/>
            <person name="Skinner E."/>
            <person name="Javaid M."/>
            <person name="Lee S."/>
            <person name="Li M."/>
            <person name="Ming W."/>
            <person name="Munidasa M."/>
            <person name="Muniz J."/>
            <person name="Nguyen L."/>
            <person name="Hughes D."/>
            <person name="Osuji N."/>
            <person name="Pu L.-L."/>
            <person name="Puazo M."/>
            <person name="Qu C."/>
            <person name="Quiroz J."/>
            <person name="Raj R."/>
            <person name="Weissenberger G."/>
            <person name="Xin Y."/>
            <person name="Zou X."/>
            <person name="Han Y."/>
            <person name="Worley K."/>
            <person name="Muzny D."/>
            <person name="Gibbs R."/>
        </authorList>
    </citation>
    <scope>NUCLEOTIDE SEQUENCE</scope>
    <source>
        <strain evidence="1">Sampled in the wild</strain>
    </source>
</reference>
<dbReference type="InterPro" id="IPR036249">
    <property type="entry name" value="Thioredoxin-like_sf"/>
</dbReference>
<sequence>MQPKKRAVIGYFDDKDGKEYNVFRRTATNLKDDCLFFVGVGEPFARLHPPRVPIITFRPPLTSGEKEDTFQGDVTSIDELVAWTVALCVPIVREITFENAEELTEEGLPFLILFHHPDDLNSVAAFNRIVNKELLSEKPNSEIMLENINFLTADGLKFGHPLDHLGKSHKDLPFVAIDSFRHMYLFPHPASMMEEPGLLKAFLQDLYSGKLHREYHYGPDGPRSPPVIQRGNTVEKIMVTSPPESTFKKLAPSKNRYTLLRDEL</sequence>
<protein>
    <recommendedName>
        <fullName evidence="3">Endoplasmic reticulum resident protein 44</fullName>
    </recommendedName>
</protein>
<dbReference type="OrthoDB" id="294696at2759"/>
<reference evidence="1" key="1">
    <citation type="submission" date="2013-04" db="EMBL/GenBank/DDBJ databases">
        <authorList>
            <person name="Qu J."/>
            <person name="Murali S.C."/>
            <person name="Bandaranaike D."/>
            <person name="Bellair M."/>
            <person name="Blankenburg K."/>
            <person name="Chao H."/>
            <person name="Dinh H."/>
            <person name="Doddapaneni H."/>
            <person name="Downs B."/>
            <person name="Dugan-Rocha S."/>
            <person name="Elkadiri S."/>
            <person name="Gnanaolivu R.D."/>
            <person name="Hernandez B."/>
            <person name="Javaid M."/>
            <person name="Jayaseelan J.C."/>
            <person name="Lee S."/>
            <person name="Li M."/>
            <person name="Ming W."/>
            <person name="Munidasa M."/>
            <person name="Muniz J."/>
            <person name="Nguyen L."/>
            <person name="Ongeri F."/>
            <person name="Osuji N."/>
            <person name="Pu L.-L."/>
            <person name="Puazo M."/>
            <person name="Qu C."/>
            <person name="Quiroz J."/>
            <person name="Raj R."/>
            <person name="Weissenberger G."/>
            <person name="Xin Y."/>
            <person name="Zou X."/>
            <person name="Han Y."/>
            <person name="Richards S."/>
            <person name="Worley K."/>
            <person name="Muzny D."/>
            <person name="Gibbs R."/>
        </authorList>
    </citation>
    <scope>NUCLEOTIDE SEQUENCE</scope>
    <source>
        <strain evidence="1">Sampled in the wild</strain>
    </source>
</reference>
<dbReference type="Gene3D" id="3.40.30.10">
    <property type="entry name" value="Glutaredoxin"/>
    <property type="match status" value="2"/>
</dbReference>
<dbReference type="SUPFAM" id="SSF52833">
    <property type="entry name" value="Thioredoxin-like"/>
    <property type="match status" value="2"/>
</dbReference>
<dbReference type="GO" id="GO:0005789">
    <property type="term" value="C:endoplasmic reticulum membrane"/>
    <property type="evidence" value="ECO:0007669"/>
    <property type="project" value="TreeGrafter"/>
</dbReference>
<dbReference type="GO" id="GO:0006457">
    <property type="term" value="P:protein folding"/>
    <property type="evidence" value="ECO:0007669"/>
    <property type="project" value="TreeGrafter"/>
</dbReference>
<evidence type="ECO:0000313" key="2">
    <source>
        <dbReference type="Proteomes" id="UP000792457"/>
    </source>
</evidence>
<name>A0A8K0K3N8_LADFU</name>
<organism evidence="1 2">
    <name type="scientific">Ladona fulva</name>
    <name type="common">Scarce chaser dragonfly</name>
    <name type="synonym">Libellula fulva</name>
    <dbReference type="NCBI Taxonomy" id="123851"/>
    <lineage>
        <taxon>Eukaryota</taxon>
        <taxon>Metazoa</taxon>
        <taxon>Ecdysozoa</taxon>
        <taxon>Arthropoda</taxon>
        <taxon>Hexapoda</taxon>
        <taxon>Insecta</taxon>
        <taxon>Pterygota</taxon>
        <taxon>Palaeoptera</taxon>
        <taxon>Odonata</taxon>
        <taxon>Epiprocta</taxon>
        <taxon>Anisoptera</taxon>
        <taxon>Libelluloidea</taxon>
        <taxon>Libellulidae</taxon>
        <taxon>Ladona</taxon>
    </lineage>
</organism>
<dbReference type="GO" id="GO:0003756">
    <property type="term" value="F:protein disulfide isomerase activity"/>
    <property type="evidence" value="ECO:0007669"/>
    <property type="project" value="TreeGrafter"/>
</dbReference>
<dbReference type="PANTHER" id="PTHR46295:SF1">
    <property type="entry name" value="ENDOPLASMIC RETICULUM RESIDENT PROTEIN 44"/>
    <property type="match status" value="1"/>
</dbReference>
<evidence type="ECO:0008006" key="3">
    <source>
        <dbReference type="Google" id="ProtNLM"/>
    </source>
</evidence>
<dbReference type="GO" id="GO:0005793">
    <property type="term" value="C:endoplasmic reticulum-Golgi intermediate compartment"/>
    <property type="evidence" value="ECO:0007669"/>
    <property type="project" value="TreeGrafter"/>
</dbReference>
<dbReference type="EMBL" id="KZ308236">
    <property type="protein sequence ID" value="KAG8225403.1"/>
    <property type="molecule type" value="Genomic_DNA"/>
</dbReference>
<dbReference type="Pfam" id="PF13848">
    <property type="entry name" value="Thioredoxin_6"/>
    <property type="match status" value="1"/>
</dbReference>
<gene>
    <name evidence="1" type="ORF">J437_LFUL004603</name>
</gene>
<keyword evidence="2" id="KW-1185">Reference proteome</keyword>
<dbReference type="Proteomes" id="UP000792457">
    <property type="component" value="Unassembled WGS sequence"/>
</dbReference>
<dbReference type="InterPro" id="IPR052643">
    <property type="entry name" value="ERP44"/>
</dbReference>
<comment type="caution">
    <text evidence="1">The sequence shown here is derived from an EMBL/GenBank/DDBJ whole genome shotgun (WGS) entry which is preliminary data.</text>
</comment>